<evidence type="ECO:0000313" key="3">
    <source>
        <dbReference type="EMBL" id="CAC5388889.1"/>
    </source>
</evidence>
<feature type="compositionally biased region" description="Basic and acidic residues" evidence="1">
    <location>
        <begin position="41"/>
        <end position="114"/>
    </location>
</feature>
<reference evidence="3 4" key="1">
    <citation type="submission" date="2020-06" db="EMBL/GenBank/DDBJ databases">
        <authorList>
            <person name="Li R."/>
            <person name="Bekaert M."/>
        </authorList>
    </citation>
    <scope>NUCLEOTIDE SEQUENCE [LARGE SCALE GENOMIC DNA]</scope>
    <source>
        <strain evidence="4">wild</strain>
    </source>
</reference>
<protein>
    <submittedName>
        <fullName evidence="3">Uncharacterized protein</fullName>
    </submittedName>
</protein>
<proteinExistence type="predicted"/>
<gene>
    <name evidence="3" type="ORF">MCOR_24121</name>
</gene>
<dbReference type="EMBL" id="CACVKT020004274">
    <property type="protein sequence ID" value="CAC5388889.1"/>
    <property type="molecule type" value="Genomic_DNA"/>
</dbReference>
<name>A0A6J8C1F8_MYTCO</name>
<sequence>MEFEFLFVLLLLLTNSLYTETKLTKEQPLVIKEKSVSIAKPDKEKSVSIAKPDKEKSVSIAKPDKEKSVSIAKPDKEKSVSIAKPDKEKSVSIAKPDKEKSISIAKPDKEKSKNMDVNNPRPSAVDVEILVEKCCIDEGKKDDDCEIMKVYGGYIGQIKSKETKTTTFIYPTHYPHDMAGNCILFLKADNFTQILQIIFNTTLEYEKPVSFLPEFVNEYLFDIQIPHKCPSPDEDRFHHCSPVLCDMKYHGHRNYFNETSRLCSPLPDCPGIVSAMDRIHLLAGCVHHSHGHHSIY</sequence>
<dbReference type="Proteomes" id="UP000507470">
    <property type="component" value="Unassembled WGS sequence"/>
</dbReference>
<keyword evidence="2" id="KW-0732">Signal</keyword>
<evidence type="ECO:0000256" key="2">
    <source>
        <dbReference type="SAM" id="SignalP"/>
    </source>
</evidence>
<accession>A0A6J8C1F8</accession>
<feature type="chain" id="PRO_5027083151" evidence="2">
    <location>
        <begin position="22"/>
        <end position="296"/>
    </location>
</feature>
<organism evidence="3 4">
    <name type="scientific">Mytilus coruscus</name>
    <name type="common">Sea mussel</name>
    <dbReference type="NCBI Taxonomy" id="42192"/>
    <lineage>
        <taxon>Eukaryota</taxon>
        <taxon>Metazoa</taxon>
        <taxon>Spiralia</taxon>
        <taxon>Lophotrochozoa</taxon>
        <taxon>Mollusca</taxon>
        <taxon>Bivalvia</taxon>
        <taxon>Autobranchia</taxon>
        <taxon>Pteriomorphia</taxon>
        <taxon>Mytilida</taxon>
        <taxon>Mytiloidea</taxon>
        <taxon>Mytilidae</taxon>
        <taxon>Mytilinae</taxon>
        <taxon>Mytilus</taxon>
    </lineage>
</organism>
<evidence type="ECO:0000256" key="1">
    <source>
        <dbReference type="SAM" id="MobiDB-lite"/>
    </source>
</evidence>
<dbReference type="OrthoDB" id="5977855at2759"/>
<evidence type="ECO:0000313" key="4">
    <source>
        <dbReference type="Proteomes" id="UP000507470"/>
    </source>
</evidence>
<feature type="signal peptide" evidence="2">
    <location>
        <begin position="1"/>
        <end position="21"/>
    </location>
</feature>
<dbReference type="AlphaFoldDB" id="A0A6J8C1F8"/>
<feature type="region of interest" description="Disordered" evidence="1">
    <location>
        <begin position="41"/>
        <end position="119"/>
    </location>
</feature>
<keyword evidence="4" id="KW-1185">Reference proteome</keyword>